<feature type="domain" description="N-acetyltransferase" evidence="4">
    <location>
        <begin position="54"/>
        <end position="213"/>
    </location>
</feature>
<keyword evidence="2 5" id="KW-0012">Acyltransferase</keyword>
<dbReference type="Proteomes" id="UP000095349">
    <property type="component" value="Chromosome"/>
</dbReference>
<dbReference type="CDD" id="cd04301">
    <property type="entry name" value="NAT_SF"/>
    <property type="match status" value="1"/>
</dbReference>
<feature type="region of interest" description="Disordered" evidence="3">
    <location>
        <begin position="75"/>
        <end position="101"/>
    </location>
</feature>
<dbReference type="EC" id="2.3.1.-" evidence="5"/>
<reference evidence="5 6" key="1">
    <citation type="submission" date="2016-09" db="EMBL/GenBank/DDBJ databases">
        <title>Streptomyces rubrolavendulae MJM4426 Genome sequencing and assembly.</title>
        <authorList>
            <person name="Kim J.-G."/>
        </authorList>
    </citation>
    <scope>NUCLEOTIDE SEQUENCE [LARGE SCALE GENOMIC DNA]</scope>
    <source>
        <strain evidence="5 6">MJM4426</strain>
    </source>
</reference>
<evidence type="ECO:0000313" key="5">
    <source>
        <dbReference type="EMBL" id="AOT61675.1"/>
    </source>
</evidence>
<dbReference type="EMBL" id="CP017316">
    <property type="protein sequence ID" value="AOT61675.1"/>
    <property type="molecule type" value="Genomic_DNA"/>
</dbReference>
<dbReference type="GO" id="GO:0016747">
    <property type="term" value="F:acyltransferase activity, transferring groups other than amino-acyl groups"/>
    <property type="evidence" value="ECO:0007669"/>
    <property type="project" value="InterPro"/>
</dbReference>
<dbReference type="RefSeq" id="WP_079140309.1">
    <property type="nucleotide sequence ID" value="NZ_CP017316.1"/>
</dbReference>
<dbReference type="OrthoDB" id="529907at2"/>
<keyword evidence="1 5" id="KW-0808">Transferase</keyword>
<feature type="compositionally biased region" description="Acidic residues" evidence="3">
    <location>
        <begin position="82"/>
        <end position="99"/>
    </location>
</feature>
<evidence type="ECO:0000259" key="4">
    <source>
        <dbReference type="PROSITE" id="PS51186"/>
    </source>
</evidence>
<dbReference type="STRING" id="285473.A4G23_04564"/>
<dbReference type="KEGG" id="srn:A4G23_04564"/>
<evidence type="ECO:0000256" key="2">
    <source>
        <dbReference type="ARBA" id="ARBA00023315"/>
    </source>
</evidence>
<protein>
    <submittedName>
        <fullName evidence="5">N-acyltransferase YncA</fullName>
        <ecNumber evidence="5">2.3.1.-</ecNumber>
    </submittedName>
</protein>
<proteinExistence type="predicted"/>
<organism evidence="5 6">
    <name type="scientific">Streptomyces rubrolavendulae</name>
    <dbReference type="NCBI Taxonomy" id="285473"/>
    <lineage>
        <taxon>Bacteria</taxon>
        <taxon>Bacillati</taxon>
        <taxon>Actinomycetota</taxon>
        <taxon>Actinomycetes</taxon>
        <taxon>Kitasatosporales</taxon>
        <taxon>Streptomycetaceae</taxon>
        <taxon>Streptomyces</taxon>
    </lineage>
</organism>
<keyword evidence="6" id="KW-1185">Reference proteome</keyword>
<dbReference type="PROSITE" id="PS51186">
    <property type="entry name" value="GNAT"/>
    <property type="match status" value="1"/>
</dbReference>
<dbReference type="PATRIC" id="fig|285473.5.peg.4800"/>
<dbReference type="InterPro" id="IPR050832">
    <property type="entry name" value="Bact_Acetyltransf"/>
</dbReference>
<accession>A0A1D8G888</accession>
<dbReference type="InterPro" id="IPR000182">
    <property type="entry name" value="GNAT_dom"/>
</dbReference>
<dbReference type="AlphaFoldDB" id="A0A1D8G888"/>
<dbReference type="SUPFAM" id="SSF55729">
    <property type="entry name" value="Acyl-CoA N-acyltransferases (Nat)"/>
    <property type="match status" value="1"/>
</dbReference>
<dbReference type="Gene3D" id="3.40.630.30">
    <property type="match status" value="1"/>
</dbReference>
<dbReference type="InterPro" id="IPR016181">
    <property type="entry name" value="Acyl_CoA_acyltransferase"/>
</dbReference>
<evidence type="ECO:0000256" key="1">
    <source>
        <dbReference type="ARBA" id="ARBA00022679"/>
    </source>
</evidence>
<evidence type="ECO:0000256" key="3">
    <source>
        <dbReference type="SAM" id="MobiDB-lite"/>
    </source>
</evidence>
<sequence>MEHTIRTGTPASAPSPAPAGTPASAPASAYVFRVARPEDGDAIGAVDGSFTTGTVFEVAAREDGFALREVAVEPPLTKVFPDDDPEDGEDDGGDGDGDADEPRVFVAADADGVLAGYAAVSYSAWNRRLVVEDIEVVPAHRGRGVGRGLMERAAAYARECGAAHLWLEVSNVNAPAVRAYRRMGFTLCGLDTTLYDGTASRGEFALYMSRPCS</sequence>
<name>A0A1D8G888_9ACTN</name>
<feature type="region of interest" description="Disordered" evidence="3">
    <location>
        <begin position="1"/>
        <end position="26"/>
    </location>
</feature>
<dbReference type="PANTHER" id="PTHR43877">
    <property type="entry name" value="AMINOALKYLPHOSPHONATE N-ACETYLTRANSFERASE-RELATED-RELATED"/>
    <property type="match status" value="1"/>
</dbReference>
<dbReference type="PANTHER" id="PTHR43877:SF2">
    <property type="entry name" value="AMINOALKYLPHOSPHONATE N-ACETYLTRANSFERASE-RELATED"/>
    <property type="match status" value="1"/>
</dbReference>
<dbReference type="Pfam" id="PF00583">
    <property type="entry name" value="Acetyltransf_1"/>
    <property type="match status" value="1"/>
</dbReference>
<evidence type="ECO:0000313" key="6">
    <source>
        <dbReference type="Proteomes" id="UP000095349"/>
    </source>
</evidence>
<gene>
    <name evidence="5" type="primary">yncA_1</name>
    <name evidence="5" type="ORF">A4G23_04564</name>
</gene>